<dbReference type="KEGG" id="mmyr:MXMO3_01925"/>
<keyword evidence="1" id="KW-1133">Transmembrane helix</keyword>
<feature type="transmembrane region" description="Helical" evidence="1">
    <location>
        <begin position="248"/>
        <end position="265"/>
    </location>
</feature>
<keyword evidence="3" id="KW-1185">Reference proteome</keyword>
<dbReference type="AlphaFoldDB" id="A0A2R4MF04"/>
<organism evidence="2 3">
    <name type="scientific">Maritalea myrionectae</name>
    <dbReference type="NCBI Taxonomy" id="454601"/>
    <lineage>
        <taxon>Bacteria</taxon>
        <taxon>Pseudomonadati</taxon>
        <taxon>Pseudomonadota</taxon>
        <taxon>Alphaproteobacteria</taxon>
        <taxon>Hyphomicrobiales</taxon>
        <taxon>Devosiaceae</taxon>
        <taxon>Maritalea</taxon>
    </lineage>
</organism>
<keyword evidence="1" id="KW-0472">Membrane</keyword>
<feature type="transmembrane region" description="Helical" evidence="1">
    <location>
        <begin position="21"/>
        <end position="43"/>
    </location>
</feature>
<sequence>MSESSTHQVTAPPQTRQTMRPWAYLQQIPFVFWMVGATLALALMSNLSAAETIGSFNAGFGRALGEFTLILLPAFTLATVIAKLDQTPSTRTIATMMGLAPVSGAGMVCPDTAYAALAPAAQTNTTHKLSIAFGAYAGFKLLFPAGPLLVATALGAQNDPKIIWVGALLLLPVWLGGLLWARVMAPRTLEATSNTKEAIPFPTDQKSKFNWRTNLGPFVILVSLIAIGFFVDFSSLPLLDLLTQPKGALIAAALFALAQLPANEWRPCLEQASRRTAGLILLIGSASAFGAVLTEQLDLSNIATIAQSQWLLFYLFGLTMLFKLIQGSSLATFAAITPVAAPIIAGADISPVIATFAICLGSFIAIMPNDSFYWLVRRDALAHLTTERQAILLLSGGAIVQALIGLLLLWILSAWI</sequence>
<feature type="transmembrane region" description="Helical" evidence="1">
    <location>
        <begin position="277"/>
        <end position="293"/>
    </location>
</feature>
<keyword evidence="1" id="KW-0812">Transmembrane</keyword>
<dbReference type="GO" id="GO:0005886">
    <property type="term" value="C:plasma membrane"/>
    <property type="evidence" value="ECO:0007669"/>
    <property type="project" value="TreeGrafter"/>
</dbReference>
<dbReference type="STRING" id="1122213.GCA_000423365_02225"/>
<feature type="transmembrane region" description="Helical" evidence="1">
    <location>
        <begin position="63"/>
        <end position="82"/>
    </location>
</feature>
<feature type="transmembrane region" description="Helical" evidence="1">
    <location>
        <begin position="133"/>
        <end position="156"/>
    </location>
</feature>
<name>A0A2R4MF04_9HYPH</name>
<dbReference type="EMBL" id="CP021330">
    <property type="protein sequence ID" value="AVX04449.1"/>
    <property type="molecule type" value="Genomic_DNA"/>
</dbReference>
<accession>A0A2R4MF04</accession>
<dbReference type="GO" id="GO:0015128">
    <property type="term" value="F:gluconate transmembrane transporter activity"/>
    <property type="evidence" value="ECO:0007669"/>
    <property type="project" value="InterPro"/>
</dbReference>
<feature type="transmembrane region" description="Helical" evidence="1">
    <location>
        <begin position="390"/>
        <end position="412"/>
    </location>
</feature>
<evidence type="ECO:0000313" key="2">
    <source>
        <dbReference type="EMBL" id="AVX04449.1"/>
    </source>
</evidence>
<proteinExistence type="predicted"/>
<reference evidence="2 3" key="1">
    <citation type="submission" date="2017-05" db="EMBL/GenBank/DDBJ databases">
        <title>Genome Analysis of Maritalea myrionectae HL2708#5.</title>
        <authorList>
            <consortium name="Cotde Inc.-PKNU"/>
            <person name="Jang D."/>
            <person name="Oh H.-M."/>
        </authorList>
    </citation>
    <scope>NUCLEOTIDE SEQUENCE [LARGE SCALE GENOMIC DNA]</scope>
    <source>
        <strain evidence="2 3">HL2708#5</strain>
    </source>
</reference>
<feature type="transmembrane region" description="Helical" evidence="1">
    <location>
        <begin position="162"/>
        <end position="181"/>
    </location>
</feature>
<dbReference type="Proteomes" id="UP000258927">
    <property type="component" value="Chromosome"/>
</dbReference>
<feature type="transmembrane region" description="Helical" evidence="1">
    <location>
        <begin position="215"/>
        <end position="236"/>
    </location>
</feature>
<dbReference type="PANTHER" id="PTHR30354:SF11">
    <property type="entry name" value="PERMEASE"/>
    <property type="match status" value="1"/>
</dbReference>
<evidence type="ECO:0000313" key="3">
    <source>
        <dbReference type="Proteomes" id="UP000258927"/>
    </source>
</evidence>
<protein>
    <submittedName>
        <fullName evidence="2">Uncharacterized protein</fullName>
    </submittedName>
</protein>
<dbReference type="PANTHER" id="PTHR30354">
    <property type="entry name" value="GNT FAMILY GLUCONATE TRANSPORTER"/>
    <property type="match status" value="1"/>
</dbReference>
<gene>
    <name evidence="2" type="ORF">MXMO3_01925</name>
</gene>
<dbReference type="Pfam" id="PF02447">
    <property type="entry name" value="GntP_permease"/>
    <property type="match status" value="1"/>
</dbReference>
<evidence type="ECO:0000256" key="1">
    <source>
        <dbReference type="SAM" id="Phobius"/>
    </source>
</evidence>
<feature type="transmembrane region" description="Helical" evidence="1">
    <location>
        <begin position="351"/>
        <end position="369"/>
    </location>
</feature>
<dbReference type="RefSeq" id="WP_117395724.1">
    <property type="nucleotide sequence ID" value="NZ_CP021330.1"/>
</dbReference>
<dbReference type="InterPro" id="IPR003474">
    <property type="entry name" value="Glcn_transporter"/>
</dbReference>